<dbReference type="Gene3D" id="2.160.20.10">
    <property type="entry name" value="Single-stranded right-handed beta-helix, Pectin lyase-like"/>
    <property type="match status" value="1"/>
</dbReference>
<keyword evidence="4" id="KW-1185">Reference proteome</keyword>
<dbReference type="RefSeq" id="WP_169405301.1">
    <property type="nucleotide sequence ID" value="NZ_JAADJU010000015.1"/>
</dbReference>
<feature type="domain" description="Periplasmic copper-binding protein NosD beta helix" evidence="2">
    <location>
        <begin position="135"/>
        <end position="218"/>
    </location>
</feature>
<dbReference type="Pfam" id="PF05048">
    <property type="entry name" value="NosD"/>
    <property type="match status" value="2"/>
</dbReference>
<reference evidence="3 4" key="1">
    <citation type="submission" date="2020-01" db="EMBL/GenBank/DDBJ databases">
        <authorList>
            <person name="Lee S.D."/>
        </authorList>
    </citation>
    <scope>NUCLEOTIDE SEQUENCE [LARGE SCALE GENOMIC DNA]</scope>
    <source>
        <strain evidence="3 4">SAP-1</strain>
    </source>
</reference>
<proteinExistence type="predicted"/>
<dbReference type="InterPro" id="IPR011050">
    <property type="entry name" value="Pectin_lyase_fold/virulence"/>
</dbReference>
<keyword evidence="1" id="KW-0732">Signal</keyword>
<name>A0A848MQJ9_9GAMM</name>
<reference evidence="3 4" key="2">
    <citation type="submission" date="2020-06" db="EMBL/GenBank/DDBJ databases">
        <title>Polyphasic characterization of a Rahnella strain isolated from tree sap.</title>
        <authorList>
            <person name="Kim I.S."/>
        </authorList>
    </citation>
    <scope>NUCLEOTIDE SEQUENCE [LARGE SCALE GENOMIC DNA]</scope>
    <source>
        <strain evidence="3 4">SAP-1</strain>
    </source>
</reference>
<evidence type="ECO:0000259" key="2">
    <source>
        <dbReference type="Pfam" id="PF05048"/>
    </source>
</evidence>
<evidence type="ECO:0000256" key="1">
    <source>
        <dbReference type="SAM" id="SignalP"/>
    </source>
</evidence>
<sequence length="518" mass="55058">MIRNKLSLAVALVMPLTTFAAENTTIAPEGVKTEVLTVTSSADDGSAGTLRWALDKNNQNPGHYRIELQSPNNQPLVIKPLKPLPAVQGPVEIINLDWLRNGKYAAIDGSGYIKGSDPQSCPGAVSGQYGANVRTTTMPGLVLRDTHDVTLQGLEVRNFCIGILINRAKDNVIEDSRIVGNHGGAGIMMTGDDGKGNSTTTSTERNKIIRNAFINNGDGMETTRGASFNLIADNFITTDQVHNQEPSQGLEILWGNDNEVIHNHFENYSDGVQLNWGNRNDIAGNTFSNLSSAVTLSGTGNIVDGNTMTGNRVAVSVRPQGEPGPNHTFGINRITGPAVNRITANIMVGNGQPVNRCFAGGSCLPGYAGAIIFNVPGLEHAAFIGNRGGGISNDTSKLEKICAIDGKSADCEKTPNKDQHAPLITHVSRQQNDLTIDGQVKGEANTLYRVEFFSNSKSAMDEAEHYLGYQMVAIDAKGEGVIHEKMTLAADLPVANVTATATTNDGATSPLSTPTALK</sequence>
<feature type="domain" description="Periplasmic copper-binding protein NosD beta helix" evidence="2">
    <location>
        <begin position="233"/>
        <end position="319"/>
    </location>
</feature>
<protein>
    <submittedName>
        <fullName evidence="3">3-dehydroshikimate dehydratase</fullName>
    </submittedName>
</protein>
<gene>
    <name evidence="3" type="ORF">GW590_22340</name>
</gene>
<feature type="chain" id="PRO_5032458591" evidence="1">
    <location>
        <begin position="21"/>
        <end position="518"/>
    </location>
</feature>
<dbReference type="SUPFAM" id="SSF51126">
    <property type="entry name" value="Pectin lyase-like"/>
    <property type="match status" value="1"/>
</dbReference>
<feature type="signal peptide" evidence="1">
    <location>
        <begin position="1"/>
        <end position="20"/>
    </location>
</feature>
<dbReference type="EMBL" id="JAADJU010000015">
    <property type="protein sequence ID" value="NMP29593.1"/>
    <property type="molecule type" value="Genomic_DNA"/>
</dbReference>
<evidence type="ECO:0000313" key="4">
    <source>
        <dbReference type="Proteomes" id="UP000585363"/>
    </source>
</evidence>
<dbReference type="InterPro" id="IPR012334">
    <property type="entry name" value="Pectin_lyas_fold"/>
</dbReference>
<dbReference type="InterPro" id="IPR006626">
    <property type="entry name" value="PbH1"/>
</dbReference>
<accession>A0A848MQJ9</accession>
<dbReference type="Proteomes" id="UP000585363">
    <property type="component" value="Unassembled WGS sequence"/>
</dbReference>
<dbReference type="AlphaFoldDB" id="A0A848MQJ9"/>
<organism evidence="3 4">
    <name type="scientific">Rouxiella aceris</name>
    <dbReference type="NCBI Taxonomy" id="2703884"/>
    <lineage>
        <taxon>Bacteria</taxon>
        <taxon>Pseudomonadati</taxon>
        <taxon>Pseudomonadota</taxon>
        <taxon>Gammaproteobacteria</taxon>
        <taxon>Enterobacterales</taxon>
        <taxon>Yersiniaceae</taxon>
        <taxon>Rouxiella</taxon>
    </lineage>
</organism>
<evidence type="ECO:0000313" key="3">
    <source>
        <dbReference type="EMBL" id="NMP29593.1"/>
    </source>
</evidence>
<dbReference type="SMART" id="SM00710">
    <property type="entry name" value="PbH1"/>
    <property type="match status" value="6"/>
</dbReference>
<comment type="caution">
    <text evidence="3">The sequence shown here is derived from an EMBL/GenBank/DDBJ whole genome shotgun (WGS) entry which is preliminary data.</text>
</comment>
<dbReference type="InterPro" id="IPR007742">
    <property type="entry name" value="NosD_dom"/>
</dbReference>